<keyword evidence="2" id="KW-0430">Lectin</keyword>
<reference evidence="6" key="1">
    <citation type="journal article" date="2014" name="Science">
        <title>Structural and functional partitioning of bread wheat chromosome 3B.</title>
        <authorList>
            <person name="Choulet F."/>
            <person name="Alberti A."/>
            <person name="Theil S."/>
            <person name="Glover N."/>
            <person name="Barbe V."/>
            <person name="Daron J."/>
            <person name="Pingault L."/>
            <person name="Sourdille P."/>
            <person name="Couloux A."/>
            <person name="Paux E."/>
            <person name="Leroy P."/>
            <person name="Mangenot S."/>
            <person name="Guilhot N."/>
            <person name="Le Gouis J."/>
            <person name="Balfourier F."/>
            <person name="Alaux M."/>
            <person name="Jamilloux V."/>
            <person name="Poulain J."/>
            <person name="Durand C."/>
            <person name="Bellec A."/>
            <person name="Gaspin C."/>
            <person name="Safar J."/>
            <person name="Dolezel J."/>
            <person name="Rogers J."/>
            <person name="Vandepoele K."/>
            <person name="Aury J.M."/>
            <person name="Mayer K."/>
            <person name="Berges H."/>
            <person name="Quesneville H."/>
            <person name="Wincker P."/>
            <person name="Feuillet C."/>
        </authorList>
    </citation>
    <scope>NUCLEOTIDE SEQUENCE</scope>
</reference>
<keyword evidence="3" id="KW-0863">Zinc-finger</keyword>
<dbReference type="GO" id="GO:0008270">
    <property type="term" value="F:zinc ion binding"/>
    <property type="evidence" value="ECO:0007669"/>
    <property type="project" value="UniProtKB-KW"/>
</dbReference>
<dbReference type="Pfam" id="PF01419">
    <property type="entry name" value="Jacalin"/>
    <property type="match status" value="1"/>
</dbReference>
<evidence type="ECO:0000256" key="1">
    <source>
        <dbReference type="ARBA" id="ARBA00022723"/>
    </source>
</evidence>
<protein>
    <recommendedName>
        <fullName evidence="5">Jacalin-type lectin domain-containing protein</fullName>
    </recommendedName>
</protein>
<dbReference type="Gene3D" id="2.100.10.30">
    <property type="entry name" value="Jacalin-like lectin domain"/>
    <property type="match status" value="1"/>
</dbReference>
<dbReference type="GO" id="GO:0030246">
    <property type="term" value="F:carbohydrate binding"/>
    <property type="evidence" value="ECO:0007669"/>
    <property type="project" value="UniProtKB-KW"/>
</dbReference>
<dbReference type="Pfam" id="PF21362">
    <property type="entry name" value="Sina_RING"/>
    <property type="match status" value="1"/>
</dbReference>
<sequence length="267" mass="29282">MEQQHGGSSSDATHSVDVDIDPEALKCLHPLTPPVYQCAAGHQVCSTCHGNLADKNKCTSCFITAGFSRCFIRTSYSRCHDVERMLSSVHIACRSTVYQEKVEHEKTCPVRAGMQAMVSVVKTGPCGGGDGKEWDMDVRGVNCITKVVVWHRSCVFDAMSVLYERDGRVEQTEEWGKPAASAGGERSEICLELDEYLISVKGHLGTIYDRLSVRSLTFISNRRTYGPYGKEEGAPFELPAAGGRIVGFHGRSDSYLNALGTYVKMDA</sequence>
<dbReference type="EMBL" id="HG670306">
    <property type="protein sequence ID" value="CDM80401.1"/>
    <property type="molecule type" value="Genomic_DNA"/>
</dbReference>
<name>A0A077RTU8_WHEAT</name>
<dbReference type="InterPro" id="IPR049548">
    <property type="entry name" value="Sina-like_RING"/>
</dbReference>
<keyword evidence="1" id="KW-0479">Metal-binding</keyword>
<organism evidence="6">
    <name type="scientific">Triticum aestivum</name>
    <name type="common">Wheat</name>
    <dbReference type="NCBI Taxonomy" id="4565"/>
    <lineage>
        <taxon>Eukaryota</taxon>
        <taxon>Viridiplantae</taxon>
        <taxon>Streptophyta</taxon>
        <taxon>Embryophyta</taxon>
        <taxon>Tracheophyta</taxon>
        <taxon>Spermatophyta</taxon>
        <taxon>Magnoliopsida</taxon>
        <taxon>Liliopsida</taxon>
        <taxon>Poales</taxon>
        <taxon>Poaceae</taxon>
        <taxon>BOP clade</taxon>
        <taxon>Pooideae</taxon>
        <taxon>Triticodae</taxon>
        <taxon>Triticeae</taxon>
        <taxon>Triticinae</taxon>
        <taxon>Triticum</taxon>
    </lineage>
</organism>
<evidence type="ECO:0000256" key="4">
    <source>
        <dbReference type="ARBA" id="ARBA00022833"/>
    </source>
</evidence>
<dbReference type="SUPFAM" id="SSF51101">
    <property type="entry name" value="Mannose-binding lectins"/>
    <property type="match status" value="1"/>
</dbReference>
<dbReference type="PANTHER" id="PTHR46506">
    <property type="entry name" value="OS05G0143600 PROTEIN"/>
    <property type="match status" value="1"/>
</dbReference>
<dbReference type="SMART" id="SM00915">
    <property type="entry name" value="Jacalin"/>
    <property type="match status" value="1"/>
</dbReference>
<dbReference type="InterPro" id="IPR036404">
    <property type="entry name" value="Jacalin-like_lectin_dom_sf"/>
</dbReference>
<evidence type="ECO:0000259" key="5">
    <source>
        <dbReference type="PROSITE" id="PS51752"/>
    </source>
</evidence>
<proteinExistence type="predicted"/>
<evidence type="ECO:0000256" key="2">
    <source>
        <dbReference type="ARBA" id="ARBA00022734"/>
    </source>
</evidence>
<dbReference type="PROSITE" id="PS51752">
    <property type="entry name" value="JACALIN_LECTIN"/>
    <property type="match status" value="1"/>
</dbReference>
<dbReference type="InterPro" id="IPR001229">
    <property type="entry name" value="Jacalin-like_lectin_dom"/>
</dbReference>
<evidence type="ECO:0000313" key="6">
    <source>
        <dbReference type="EMBL" id="CDM80401.1"/>
    </source>
</evidence>
<dbReference type="InterPro" id="IPR033734">
    <property type="entry name" value="Jacalin-like_lectin_dom_plant"/>
</dbReference>
<evidence type="ECO:0000256" key="3">
    <source>
        <dbReference type="ARBA" id="ARBA00022771"/>
    </source>
</evidence>
<dbReference type="CDD" id="cd09612">
    <property type="entry name" value="Jacalin"/>
    <property type="match status" value="1"/>
</dbReference>
<gene>
    <name evidence="6" type="ORF">TRAES_3BF035200140CFD_c1</name>
</gene>
<keyword evidence="4" id="KW-0862">Zinc</keyword>
<accession>A0A077RTU8</accession>
<dbReference type="AlphaFoldDB" id="A0A077RTU8"/>
<feature type="domain" description="Jacalin-type lectin" evidence="5">
    <location>
        <begin position="120"/>
        <end position="265"/>
    </location>
</feature>
<dbReference type="HOGENOM" id="CLU_907369_0_0_1"/>